<sequence>MPGTCLLRSLGLGRRRCCQLNTLPSNTTMGINGLLPRILPSAGRENYDLRALKDGIISLTHHEHQQQPPSKRRRRTQHDTTTTSSKGWTRRKVRIAVDVNGWISRAAHGYGGTLMDERHLSYHGRAQLLLQQQEQQQLLLEGSGEEKTNDGETNDDVAINNNNIIQQQQQQEQQQRLEYIQKIVSFTLKRIESMREECSALVLPVLDGNTPPCKLEVVRERSARRKRAVEERDQLLMNNNNEEGQDNNAESAENEAARTEADVLSKISNSKRGGMGKDYSMRRELLAELLNEFRKRKWPFLVAPYEADGQLAYLANSGAVDVVVTEDSDLIGLGVPTLIYKLGGWNGSNTANRGGSSSSSSSSSHLGTMLHRRDLGSAHDINLLDFSDAMLATMFVAAGCDYCPNLKGIGVVKARNIVKKAFHGGEADSEVALTSLVPRSDEPVLKSVLHAYSVSAVRMLAKSCYLLMILVRQKHAWHMNESSSLLWLCIDTHCI</sequence>
<dbReference type="InterPro" id="IPR006086">
    <property type="entry name" value="XPG-I_dom"/>
</dbReference>
<proteinExistence type="predicted"/>
<keyword evidence="3" id="KW-0540">Nuclease</keyword>
<dbReference type="AlphaFoldDB" id="A0AAD8XVU4"/>
<feature type="region of interest" description="Disordered" evidence="1">
    <location>
        <begin position="61"/>
        <end position="87"/>
    </location>
</feature>
<dbReference type="Pfam" id="PF00867">
    <property type="entry name" value="XPG_I"/>
    <property type="match status" value="1"/>
</dbReference>
<comment type="caution">
    <text evidence="3">The sequence shown here is derived from an EMBL/GenBank/DDBJ whole genome shotgun (WGS) entry which is preliminary data.</text>
</comment>
<dbReference type="SMART" id="SM00484">
    <property type="entry name" value="XPGI"/>
    <property type="match status" value="1"/>
</dbReference>
<feature type="region of interest" description="Disordered" evidence="1">
    <location>
        <begin position="228"/>
        <end position="260"/>
    </location>
</feature>
<keyword evidence="4" id="KW-1185">Reference proteome</keyword>
<dbReference type="PANTHER" id="PTHR11081:SF65">
    <property type="entry name" value="DNA DAMAGE-INDUCIBLE PROTEIN DIN7-RELATED"/>
    <property type="match status" value="1"/>
</dbReference>
<dbReference type="SUPFAM" id="SSF47807">
    <property type="entry name" value="5' to 3' exonuclease, C-terminal subdomain"/>
    <property type="match status" value="1"/>
</dbReference>
<dbReference type="EMBL" id="JATAAI010000037">
    <property type="protein sequence ID" value="KAK1734642.1"/>
    <property type="molecule type" value="Genomic_DNA"/>
</dbReference>
<name>A0AAD8XVU4_9STRA</name>
<feature type="domain" description="XPG-I" evidence="2">
    <location>
        <begin position="299"/>
        <end position="383"/>
    </location>
</feature>
<dbReference type="Gene3D" id="1.10.150.20">
    <property type="entry name" value="5' to 3' exonuclease, C-terminal subdomain"/>
    <property type="match status" value="1"/>
</dbReference>
<dbReference type="Proteomes" id="UP001224775">
    <property type="component" value="Unassembled WGS sequence"/>
</dbReference>
<dbReference type="EC" id="3.1.-.-" evidence="3"/>
<dbReference type="SUPFAM" id="SSF88723">
    <property type="entry name" value="PIN domain-like"/>
    <property type="match status" value="1"/>
</dbReference>
<dbReference type="GO" id="GO:0004527">
    <property type="term" value="F:exonuclease activity"/>
    <property type="evidence" value="ECO:0007669"/>
    <property type="project" value="UniProtKB-KW"/>
</dbReference>
<dbReference type="Gene3D" id="3.40.50.1010">
    <property type="entry name" value="5'-nuclease"/>
    <property type="match status" value="1"/>
</dbReference>
<dbReference type="InterPro" id="IPR036279">
    <property type="entry name" value="5-3_exonuclease_C_sf"/>
</dbReference>
<evidence type="ECO:0000313" key="4">
    <source>
        <dbReference type="Proteomes" id="UP001224775"/>
    </source>
</evidence>
<dbReference type="InterPro" id="IPR006084">
    <property type="entry name" value="XPG/Rad2"/>
</dbReference>
<evidence type="ECO:0000259" key="2">
    <source>
        <dbReference type="SMART" id="SM00484"/>
    </source>
</evidence>
<reference evidence="3" key="1">
    <citation type="submission" date="2023-06" db="EMBL/GenBank/DDBJ databases">
        <title>Survivors Of The Sea: Transcriptome response of Skeletonema marinoi to long-term dormancy.</title>
        <authorList>
            <person name="Pinder M.I.M."/>
            <person name="Kourtchenko O."/>
            <person name="Robertson E.K."/>
            <person name="Larsson T."/>
            <person name="Maumus F."/>
            <person name="Osuna-Cruz C.M."/>
            <person name="Vancaester E."/>
            <person name="Stenow R."/>
            <person name="Vandepoele K."/>
            <person name="Ploug H."/>
            <person name="Bruchert V."/>
            <person name="Godhe A."/>
            <person name="Topel M."/>
        </authorList>
    </citation>
    <scope>NUCLEOTIDE SEQUENCE</scope>
    <source>
        <strain evidence="3">R05AC</strain>
    </source>
</reference>
<evidence type="ECO:0000313" key="3">
    <source>
        <dbReference type="EMBL" id="KAK1734642.1"/>
    </source>
</evidence>
<keyword evidence="3" id="KW-0378">Hydrolase</keyword>
<dbReference type="PANTHER" id="PTHR11081">
    <property type="entry name" value="FLAP ENDONUCLEASE FAMILY MEMBER"/>
    <property type="match status" value="1"/>
</dbReference>
<feature type="compositionally biased region" description="Low complexity" evidence="1">
    <location>
        <begin position="238"/>
        <end position="251"/>
    </location>
</feature>
<gene>
    <name evidence="3" type="ORF">QTG54_014515</name>
</gene>
<dbReference type="InterPro" id="IPR029060">
    <property type="entry name" value="PIN-like_dom_sf"/>
</dbReference>
<dbReference type="PRINTS" id="PR00853">
    <property type="entry name" value="XPGRADSUPER"/>
</dbReference>
<accession>A0AAD8XVU4</accession>
<dbReference type="GO" id="GO:0017108">
    <property type="term" value="F:5'-flap endonuclease activity"/>
    <property type="evidence" value="ECO:0007669"/>
    <property type="project" value="TreeGrafter"/>
</dbReference>
<organism evidence="3 4">
    <name type="scientific">Skeletonema marinoi</name>
    <dbReference type="NCBI Taxonomy" id="267567"/>
    <lineage>
        <taxon>Eukaryota</taxon>
        <taxon>Sar</taxon>
        <taxon>Stramenopiles</taxon>
        <taxon>Ochrophyta</taxon>
        <taxon>Bacillariophyta</taxon>
        <taxon>Coscinodiscophyceae</taxon>
        <taxon>Thalassiosirophycidae</taxon>
        <taxon>Thalassiosirales</taxon>
        <taxon>Skeletonemataceae</taxon>
        <taxon>Skeletonema</taxon>
        <taxon>Skeletonema marinoi-dohrnii complex</taxon>
    </lineage>
</organism>
<evidence type="ECO:0000256" key="1">
    <source>
        <dbReference type="SAM" id="MobiDB-lite"/>
    </source>
</evidence>
<protein>
    <submittedName>
        <fullName evidence="3">Exonuclease 1</fullName>
        <ecNumber evidence="3">3.1.-.-</ecNumber>
    </submittedName>
</protein>
<keyword evidence="3" id="KW-0269">Exonuclease</keyword>